<proteinExistence type="predicted"/>
<keyword evidence="1" id="KW-0472">Membrane</keyword>
<comment type="caution">
    <text evidence="2">The sequence shown here is derived from an EMBL/GenBank/DDBJ whole genome shotgun (WGS) entry which is preliminary data.</text>
</comment>
<gene>
    <name evidence="2" type="ORF">N0F65_004816</name>
</gene>
<dbReference type="Proteomes" id="UP001146120">
    <property type="component" value="Unassembled WGS sequence"/>
</dbReference>
<feature type="transmembrane region" description="Helical" evidence="1">
    <location>
        <begin position="225"/>
        <end position="245"/>
    </location>
</feature>
<sequence length="506" mass="58094">MQLQLQFPDKRVDLTLLSSHEDVQQNVGGFAYMSRRKVDVATVIRVRDCNRGANDGDNAVCKTVYVDDSRYENAVFASNVVEWYYIVALLRFVAQGYFYWRILLLLYGCYCTRAGEHRYCSRSPLIKLQATLKMFICIPSPSLVYGSPVPVVCYTLAHLIDAPFAYELIAQHFSEPMGQYHFDAPVFFRLALTQMCNVWLLALGVQIFLYFFIVNRNNWSPGKGVIAFPEFSLAVFACLTILTQLRSLSFRDSRILSLIPLPAHAARPGARYKFVPEHHGSGNMLMEGVILDLKYFSLLIVIAALLLGLLHIWLETTGHYKHRHHEQASLLIARSAVPYSAGSLWPAAAVSISWTNDVISDQLPNARPRSMTGKFMSRRQRARVRVSVEVAKLQKSMTEWPTTPKQQTKFLLQQMEHIHKRREQVDTITVLLNIVNMTDPWTYFRLRYLRRDIVCYFECVATRRIFMLPMSVARNVRDIDLPWHDFVCLGTAFTCDLPWTVLIQCG</sequence>
<evidence type="ECO:0008006" key="4">
    <source>
        <dbReference type="Google" id="ProtNLM"/>
    </source>
</evidence>
<dbReference type="AlphaFoldDB" id="A0AAV2Z773"/>
<keyword evidence="3" id="KW-1185">Reference proteome</keyword>
<organism evidence="2 3">
    <name type="scientific">Lagenidium giganteum</name>
    <dbReference type="NCBI Taxonomy" id="4803"/>
    <lineage>
        <taxon>Eukaryota</taxon>
        <taxon>Sar</taxon>
        <taxon>Stramenopiles</taxon>
        <taxon>Oomycota</taxon>
        <taxon>Peronosporomycetes</taxon>
        <taxon>Pythiales</taxon>
        <taxon>Pythiaceae</taxon>
    </lineage>
</organism>
<evidence type="ECO:0000313" key="2">
    <source>
        <dbReference type="EMBL" id="DBA02181.1"/>
    </source>
</evidence>
<name>A0AAV2Z773_9STRA</name>
<keyword evidence="1" id="KW-0812">Transmembrane</keyword>
<reference evidence="2" key="2">
    <citation type="journal article" date="2023" name="Microbiol Resour">
        <title>Decontamination and Annotation of the Draft Genome Sequence of the Oomycete Lagenidium giganteum ARSEF 373.</title>
        <authorList>
            <person name="Morgan W.R."/>
            <person name="Tartar A."/>
        </authorList>
    </citation>
    <scope>NUCLEOTIDE SEQUENCE</scope>
    <source>
        <strain evidence="2">ARSEF 373</strain>
    </source>
</reference>
<reference evidence="2" key="1">
    <citation type="submission" date="2022-11" db="EMBL/GenBank/DDBJ databases">
        <authorList>
            <person name="Morgan W.R."/>
            <person name="Tartar A."/>
        </authorList>
    </citation>
    <scope>NUCLEOTIDE SEQUENCE</scope>
    <source>
        <strain evidence="2">ARSEF 373</strain>
    </source>
</reference>
<dbReference type="EMBL" id="DAKRPA010000035">
    <property type="protein sequence ID" value="DBA02181.1"/>
    <property type="molecule type" value="Genomic_DNA"/>
</dbReference>
<protein>
    <recommendedName>
        <fullName evidence="4">Pheromone receptor</fullName>
    </recommendedName>
</protein>
<feature type="transmembrane region" description="Helical" evidence="1">
    <location>
        <begin position="295"/>
        <end position="314"/>
    </location>
</feature>
<keyword evidence="1" id="KW-1133">Transmembrane helix</keyword>
<feature type="transmembrane region" description="Helical" evidence="1">
    <location>
        <begin position="186"/>
        <end position="213"/>
    </location>
</feature>
<evidence type="ECO:0000313" key="3">
    <source>
        <dbReference type="Proteomes" id="UP001146120"/>
    </source>
</evidence>
<accession>A0AAV2Z773</accession>
<evidence type="ECO:0000256" key="1">
    <source>
        <dbReference type="SAM" id="Phobius"/>
    </source>
</evidence>